<organism evidence="2 3">
    <name type="scientific">Bimuria novae-zelandiae CBS 107.79</name>
    <dbReference type="NCBI Taxonomy" id="1447943"/>
    <lineage>
        <taxon>Eukaryota</taxon>
        <taxon>Fungi</taxon>
        <taxon>Dikarya</taxon>
        <taxon>Ascomycota</taxon>
        <taxon>Pezizomycotina</taxon>
        <taxon>Dothideomycetes</taxon>
        <taxon>Pleosporomycetidae</taxon>
        <taxon>Pleosporales</taxon>
        <taxon>Massarineae</taxon>
        <taxon>Didymosphaeriaceae</taxon>
        <taxon>Bimuria</taxon>
    </lineage>
</organism>
<feature type="compositionally biased region" description="Basic and acidic residues" evidence="1">
    <location>
        <begin position="325"/>
        <end position="335"/>
    </location>
</feature>
<accession>A0A6A5UWZ3</accession>
<feature type="compositionally biased region" description="Acidic residues" evidence="1">
    <location>
        <begin position="174"/>
        <end position="186"/>
    </location>
</feature>
<name>A0A6A5UWZ3_9PLEO</name>
<feature type="compositionally biased region" description="Basic and acidic residues" evidence="1">
    <location>
        <begin position="346"/>
        <end position="366"/>
    </location>
</feature>
<feature type="compositionally biased region" description="Acidic residues" evidence="1">
    <location>
        <begin position="195"/>
        <end position="207"/>
    </location>
</feature>
<feature type="compositionally biased region" description="Acidic residues" evidence="1">
    <location>
        <begin position="233"/>
        <end position="245"/>
    </location>
</feature>
<feature type="region of interest" description="Disordered" evidence="1">
    <location>
        <begin position="57"/>
        <end position="91"/>
    </location>
</feature>
<feature type="region of interest" description="Disordered" evidence="1">
    <location>
        <begin position="168"/>
        <end position="290"/>
    </location>
</feature>
<evidence type="ECO:0000256" key="1">
    <source>
        <dbReference type="SAM" id="MobiDB-lite"/>
    </source>
</evidence>
<evidence type="ECO:0000313" key="3">
    <source>
        <dbReference type="Proteomes" id="UP000800036"/>
    </source>
</evidence>
<dbReference type="OrthoDB" id="10250354at2759"/>
<gene>
    <name evidence="2" type="ORF">BU23DRAFT_653894</name>
</gene>
<evidence type="ECO:0000313" key="2">
    <source>
        <dbReference type="EMBL" id="KAF1968950.1"/>
    </source>
</evidence>
<reference evidence="2" key="1">
    <citation type="journal article" date="2020" name="Stud. Mycol.">
        <title>101 Dothideomycetes genomes: a test case for predicting lifestyles and emergence of pathogens.</title>
        <authorList>
            <person name="Haridas S."/>
            <person name="Albert R."/>
            <person name="Binder M."/>
            <person name="Bloem J."/>
            <person name="Labutti K."/>
            <person name="Salamov A."/>
            <person name="Andreopoulos B."/>
            <person name="Baker S."/>
            <person name="Barry K."/>
            <person name="Bills G."/>
            <person name="Bluhm B."/>
            <person name="Cannon C."/>
            <person name="Castanera R."/>
            <person name="Culley D."/>
            <person name="Daum C."/>
            <person name="Ezra D."/>
            <person name="Gonzalez J."/>
            <person name="Henrissat B."/>
            <person name="Kuo A."/>
            <person name="Liang C."/>
            <person name="Lipzen A."/>
            <person name="Lutzoni F."/>
            <person name="Magnuson J."/>
            <person name="Mondo S."/>
            <person name="Nolan M."/>
            <person name="Ohm R."/>
            <person name="Pangilinan J."/>
            <person name="Park H.-J."/>
            <person name="Ramirez L."/>
            <person name="Alfaro M."/>
            <person name="Sun H."/>
            <person name="Tritt A."/>
            <person name="Yoshinaga Y."/>
            <person name="Zwiers L.-H."/>
            <person name="Turgeon B."/>
            <person name="Goodwin S."/>
            <person name="Spatafora J."/>
            <person name="Crous P."/>
            <person name="Grigoriev I."/>
        </authorList>
    </citation>
    <scope>NUCLEOTIDE SEQUENCE</scope>
    <source>
        <strain evidence="2">CBS 107.79</strain>
    </source>
</reference>
<feature type="region of interest" description="Disordered" evidence="1">
    <location>
        <begin position="320"/>
        <end position="374"/>
    </location>
</feature>
<proteinExistence type="predicted"/>
<feature type="compositionally biased region" description="Basic and acidic residues" evidence="1">
    <location>
        <begin position="208"/>
        <end position="232"/>
    </location>
</feature>
<sequence>MHNNTVYPWMDWTYVKRGVFREMEQQDIYNEMVRAERRAQAMEESRRWWVKEAKLKDERRAKRRAEQEQKQKEEQQAKEHEQAAEQRKQEERWHALRAGTKDEKLRTYLHSAFYAKIKQQKKFKCSECQKNGGIIAFECPYCCSFLCAQCLTRFSQCRAKGVVLDPAVPSPESEGQEQENDQEQQDAYEQREDQWQEDVPEREDELEHESKPEQGDKLEHESKPEQGDKLEQEDVPEQEVGYEQEADQRAADDQEQEDNPEQEAAGIPDETEQQIYGDAELARRLQAELDVEEPEPRVMVAAGLDPRTATTADVMAAAGLHKNRGVQEPRGKPDIDLSTATSIDNEDGKPTVRLPRGTDSKFDEHKKSPKHPQCSICKKRHFGGEDKCRLKHPECSICNKRHPGGEAKCKIKYSICNKHHFDGEDKCRFRNSENIPAKNSTVKKEARGVTVRSQIRT</sequence>
<dbReference type="AlphaFoldDB" id="A0A6A5UWZ3"/>
<dbReference type="Proteomes" id="UP000800036">
    <property type="component" value="Unassembled WGS sequence"/>
</dbReference>
<keyword evidence="3" id="KW-1185">Reference proteome</keyword>
<dbReference type="EMBL" id="ML976714">
    <property type="protein sequence ID" value="KAF1968950.1"/>
    <property type="molecule type" value="Genomic_DNA"/>
</dbReference>
<protein>
    <submittedName>
        <fullName evidence="2">Uncharacterized protein</fullName>
    </submittedName>
</protein>